<dbReference type="Proteomes" id="UP000315295">
    <property type="component" value="Unassembled WGS sequence"/>
</dbReference>
<dbReference type="EMBL" id="VIEB01000009">
    <property type="protein sequence ID" value="TQE13650.1"/>
    <property type="molecule type" value="Genomic_DNA"/>
</dbReference>
<evidence type="ECO:0000313" key="1">
    <source>
        <dbReference type="EMBL" id="TQE13650.1"/>
    </source>
</evidence>
<dbReference type="AlphaFoldDB" id="A0A540NSV6"/>
<organism evidence="1 2">
    <name type="scientific">Malus baccata</name>
    <name type="common">Siberian crab apple</name>
    <name type="synonym">Pyrus baccata</name>
    <dbReference type="NCBI Taxonomy" id="106549"/>
    <lineage>
        <taxon>Eukaryota</taxon>
        <taxon>Viridiplantae</taxon>
        <taxon>Streptophyta</taxon>
        <taxon>Embryophyta</taxon>
        <taxon>Tracheophyta</taxon>
        <taxon>Spermatophyta</taxon>
        <taxon>Magnoliopsida</taxon>
        <taxon>eudicotyledons</taxon>
        <taxon>Gunneridae</taxon>
        <taxon>Pentapetalae</taxon>
        <taxon>rosids</taxon>
        <taxon>fabids</taxon>
        <taxon>Rosales</taxon>
        <taxon>Rosaceae</taxon>
        <taxon>Amygdaloideae</taxon>
        <taxon>Maleae</taxon>
        <taxon>Malus</taxon>
    </lineage>
</organism>
<gene>
    <name evidence="1" type="ORF">C1H46_000657</name>
</gene>
<name>A0A540NSV6_MALBA</name>
<evidence type="ECO:0000313" key="2">
    <source>
        <dbReference type="Proteomes" id="UP000315295"/>
    </source>
</evidence>
<accession>A0A540NSV6</accession>
<proteinExistence type="predicted"/>
<sequence length="53" mass="5453">MRGRSDDIGGVEMQADEATTLKDKRCGDAGGIEELIVEVGLGFEGREGNGVGG</sequence>
<reference evidence="1 2" key="1">
    <citation type="journal article" date="2019" name="G3 (Bethesda)">
        <title>Sequencing of a Wild Apple (Malus baccata) Genome Unravels the Differences Between Cultivated and Wild Apple Species Regarding Disease Resistance and Cold Tolerance.</title>
        <authorList>
            <person name="Chen X."/>
        </authorList>
    </citation>
    <scope>NUCLEOTIDE SEQUENCE [LARGE SCALE GENOMIC DNA]</scope>
    <source>
        <strain evidence="2">cv. Shandingzi</strain>
        <tissue evidence="1">Leaves</tissue>
    </source>
</reference>
<comment type="caution">
    <text evidence="1">The sequence shown here is derived from an EMBL/GenBank/DDBJ whole genome shotgun (WGS) entry which is preliminary data.</text>
</comment>
<protein>
    <submittedName>
        <fullName evidence="1">Uncharacterized protein</fullName>
    </submittedName>
</protein>
<keyword evidence="2" id="KW-1185">Reference proteome</keyword>